<feature type="domain" description="Periplasmic copper-binding protein NosD beta helix" evidence="4">
    <location>
        <begin position="60"/>
        <end position="168"/>
    </location>
</feature>
<dbReference type="PANTHER" id="PTHR22990">
    <property type="entry name" value="F-BOX ONLY PROTEIN"/>
    <property type="match status" value="1"/>
</dbReference>
<organism evidence="5 6">
    <name type="scientific">Cesiribacter andamanensis AMV16</name>
    <dbReference type="NCBI Taxonomy" id="1279009"/>
    <lineage>
        <taxon>Bacteria</taxon>
        <taxon>Pseudomonadati</taxon>
        <taxon>Bacteroidota</taxon>
        <taxon>Cytophagia</taxon>
        <taxon>Cytophagales</taxon>
        <taxon>Cesiribacteraceae</taxon>
        <taxon>Cesiribacter</taxon>
    </lineage>
</organism>
<dbReference type="PANTHER" id="PTHR22990:SF15">
    <property type="entry name" value="F-BOX ONLY PROTEIN 10"/>
    <property type="match status" value="1"/>
</dbReference>
<dbReference type="SMART" id="SM00710">
    <property type="entry name" value="PbH1"/>
    <property type="match status" value="9"/>
</dbReference>
<dbReference type="SUPFAM" id="SSF51126">
    <property type="entry name" value="Pectin lyase-like"/>
    <property type="match status" value="1"/>
</dbReference>
<dbReference type="EMBL" id="AODQ01000027">
    <property type="protein sequence ID" value="EMR03387.1"/>
    <property type="molecule type" value="Genomic_DNA"/>
</dbReference>
<dbReference type="PATRIC" id="fig|1279009.4.peg.1509"/>
<sequence length="426" mass="47840">MRPLFSLEQPIGFSQLRSRLVDVLLLLLVSASAALAADLEVGPRARYTTIAAAIAAAQPGDRVVVQGGVYQESGLQINKAISLIGKNQPVIDGNMRGEILTITSSGVVVKGFVLKNVEVSYLKDHAAIRVIESRNVTLEDNTILNAFFGIYLQRSVDCTIRNNTVRGEGTTETGSGNAIHLWYCDSSRIEGNRVSGHRDGIYLEFVKESSVSRNLSENNLRYGLHFMFSDGNAYRHNVFRKNGAGVAVMYTRNIVMEHNTFEQNWGSAAYGLLLKEISRSVIAHNTFVRNTTGIYMEGSSRLDIRQNNFRENGWAVRLLSSCVQDTFQQNNFIGNTFDIATNGNSQQNYFAQNYWDKYQGYDLDKDRVGDIPYRPVSLYSMVVEKVPPSIMFMRSFIVDLMDAMEKVFPSFTPEKLLDEQPSMVRW</sequence>
<protein>
    <submittedName>
        <fullName evidence="5">Nitrous oxide reductase family maturation protein NosD</fullName>
    </submittedName>
</protein>
<evidence type="ECO:0000256" key="1">
    <source>
        <dbReference type="ARBA" id="ARBA00004906"/>
    </source>
</evidence>
<dbReference type="OrthoDB" id="9767990at2"/>
<dbReference type="InterPro" id="IPR006626">
    <property type="entry name" value="PbH1"/>
</dbReference>
<keyword evidence="6" id="KW-1185">Reference proteome</keyword>
<dbReference type="RefSeq" id="WP_009194890.1">
    <property type="nucleotide sequence ID" value="NZ_AODQ01000027.1"/>
</dbReference>
<dbReference type="AlphaFoldDB" id="M7N807"/>
<evidence type="ECO:0000313" key="6">
    <source>
        <dbReference type="Proteomes" id="UP000011910"/>
    </source>
</evidence>
<evidence type="ECO:0000256" key="2">
    <source>
        <dbReference type="ARBA" id="ARBA00022737"/>
    </source>
</evidence>
<dbReference type="InterPro" id="IPR007742">
    <property type="entry name" value="NosD_dom"/>
</dbReference>
<dbReference type="STRING" id="1279009.ADICEAN_01491"/>
<comment type="caution">
    <text evidence="5">The sequence shown here is derived from an EMBL/GenBank/DDBJ whole genome shotgun (WGS) entry which is preliminary data.</text>
</comment>
<evidence type="ECO:0000256" key="3">
    <source>
        <dbReference type="ARBA" id="ARBA00022786"/>
    </source>
</evidence>
<name>M7N807_9BACT</name>
<evidence type="ECO:0000259" key="4">
    <source>
        <dbReference type="Pfam" id="PF05048"/>
    </source>
</evidence>
<dbReference type="InterPro" id="IPR022441">
    <property type="entry name" value="Para_beta_helix_rpt-2"/>
</dbReference>
<dbReference type="Gene3D" id="2.160.20.10">
    <property type="entry name" value="Single-stranded right-handed beta-helix, Pectin lyase-like"/>
    <property type="match status" value="1"/>
</dbReference>
<evidence type="ECO:0000313" key="5">
    <source>
        <dbReference type="EMBL" id="EMR03387.1"/>
    </source>
</evidence>
<comment type="pathway">
    <text evidence="1">Protein modification; protein ubiquitination.</text>
</comment>
<feature type="domain" description="Periplasmic copper-binding protein NosD beta helix" evidence="4">
    <location>
        <begin position="174"/>
        <end position="360"/>
    </location>
</feature>
<dbReference type="InterPro" id="IPR011050">
    <property type="entry name" value="Pectin_lyase_fold/virulence"/>
</dbReference>
<dbReference type="eggNOG" id="COG3420">
    <property type="taxonomic scope" value="Bacteria"/>
</dbReference>
<reference evidence="5 6" key="1">
    <citation type="journal article" date="2013" name="Genome Announc.">
        <title>Draft Genome Sequence of Cesiribacter andamanensis Strain AMV16T, Isolated from a Soil Sample from a Mud Volcano in the Andaman Islands, India.</title>
        <authorList>
            <person name="Shivaji S."/>
            <person name="Ara S."/>
            <person name="Begum Z."/>
            <person name="Srinivas T.N."/>
            <person name="Singh A."/>
            <person name="Kumar Pinnaka A."/>
        </authorList>
    </citation>
    <scope>NUCLEOTIDE SEQUENCE [LARGE SCALE GENOMIC DNA]</scope>
    <source>
        <strain evidence="5 6">AMV16</strain>
    </source>
</reference>
<dbReference type="Pfam" id="PF05048">
    <property type="entry name" value="NosD"/>
    <property type="match status" value="2"/>
</dbReference>
<dbReference type="InterPro" id="IPR026464">
    <property type="entry name" value="NosD_copper_fam"/>
</dbReference>
<accession>M7N807</accession>
<gene>
    <name evidence="5" type="ORF">ADICEAN_01491</name>
</gene>
<dbReference type="Proteomes" id="UP000011910">
    <property type="component" value="Unassembled WGS sequence"/>
</dbReference>
<dbReference type="InterPro" id="IPR012334">
    <property type="entry name" value="Pectin_lyas_fold"/>
</dbReference>
<dbReference type="InterPro" id="IPR051550">
    <property type="entry name" value="SCF-Subunits/Alg-Epimerases"/>
</dbReference>
<dbReference type="NCBIfam" id="TIGR04247">
    <property type="entry name" value="NosD_copper_fam"/>
    <property type="match status" value="1"/>
</dbReference>
<keyword evidence="2" id="KW-0677">Repeat</keyword>
<dbReference type="NCBIfam" id="TIGR03804">
    <property type="entry name" value="para_beta_helix"/>
    <property type="match status" value="3"/>
</dbReference>
<keyword evidence="3" id="KW-0833">Ubl conjugation pathway</keyword>
<proteinExistence type="predicted"/>